<organism evidence="2 3">
    <name type="scientific">Nocardioides acrostichi</name>
    <dbReference type="NCBI Taxonomy" id="2784339"/>
    <lineage>
        <taxon>Bacteria</taxon>
        <taxon>Bacillati</taxon>
        <taxon>Actinomycetota</taxon>
        <taxon>Actinomycetes</taxon>
        <taxon>Propionibacteriales</taxon>
        <taxon>Nocardioidaceae</taxon>
        <taxon>Nocardioides</taxon>
    </lineage>
</organism>
<evidence type="ECO:0000313" key="2">
    <source>
        <dbReference type="EMBL" id="MBF4163528.1"/>
    </source>
</evidence>
<evidence type="ECO:0000259" key="1">
    <source>
        <dbReference type="PROSITE" id="PS50965"/>
    </source>
</evidence>
<dbReference type="Pfam" id="PF08378">
    <property type="entry name" value="NERD"/>
    <property type="match status" value="1"/>
</dbReference>
<comment type="caution">
    <text evidence="2">The sequence shown here is derived from an EMBL/GenBank/DDBJ whole genome shotgun (WGS) entry which is preliminary data.</text>
</comment>
<reference evidence="2" key="1">
    <citation type="submission" date="2020-11" db="EMBL/GenBank/DDBJ databases">
        <title>Nocardioides sp. CBS4Y-1, whole genome shotgun sequence.</title>
        <authorList>
            <person name="Tuo L."/>
        </authorList>
    </citation>
    <scope>NUCLEOTIDE SEQUENCE</scope>
    <source>
        <strain evidence="2">CBS4Y-1</strain>
    </source>
</reference>
<gene>
    <name evidence="2" type="ORF">ISG29_17740</name>
</gene>
<feature type="domain" description="NERD" evidence="1">
    <location>
        <begin position="20"/>
        <end position="134"/>
    </location>
</feature>
<protein>
    <submittedName>
        <fullName evidence="2">NERD domain-containing protein</fullName>
    </submittedName>
</protein>
<keyword evidence="3" id="KW-1185">Reference proteome</keyword>
<proteinExistence type="predicted"/>
<dbReference type="EMBL" id="JADIVZ010000012">
    <property type="protein sequence ID" value="MBF4163528.1"/>
    <property type="molecule type" value="Genomic_DNA"/>
</dbReference>
<sequence length="181" mass="20096">MRSTLARVVGVHTEERAWRIGADGEELVAARLEKVVRKDPRWRVLHAIPVGTRGSDIDHLVLGPGGVFTINTKHHPRAKVWVSGDTFMVDGHKQPYIRNSRHEAKRASALLEAASGVPVRVEGLVVTVNATDLVVKNQPKGVHVTWRRNLSSWLLALGDILDEPTVTALYDAARRSTTWRP</sequence>
<evidence type="ECO:0000313" key="3">
    <source>
        <dbReference type="Proteomes" id="UP000656804"/>
    </source>
</evidence>
<accession>A0A930UZ28</accession>
<dbReference type="PROSITE" id="PS50965">
    <property type="entry name" value="NERD"/>
    <property type="match status" value="1"/>
</dbReference>
<name>A0A930UZ28_9ACTN</name>
<dbReference type="Proteomes" id="UP000656804">
    <property type="component" value="Unassembled WGS sequence"/>
</dbReference>
<dbReference type="AlphaFoldDB" id="A0A930UZ28"/>
<dbReference type="InterPro" id="IPR011528">
    <property type="entry name" value="NERD"/>
</dbReference>